<evidence type="ECO:0000313" key="1">
    <source>
        <dbReference type="EMBL" id="BAI61761.1"/>
    </source>
</evidence>
<protein>
    <submittedName>
        <fullName evidence="1">Uncharacterized protein</fullName>
    </submittedName>
</protein>
<dbReference type="Proteomes" id="UP000001882">
    <property type="component" value="Chromosome"/>
</dbReference>
<accession>D1YZ89</accession>
<reference evidence="2" key="3">
    <citation type="journal article" date="2011" name="PLoS ONE">
        <title>Genome sequence of a mesophilic hydrogenotrophic methanogen Methanocella paludicola, the first cultivated representative of the order Methanocellales.</title>
        <authorList>
            <person name="Sakai S."/>
            <person name="Takaki Y."/>
            <person name="Shimamura S."/>
            <person name="Sekine M."/>
            <person name="Tajima T."/>
            <person name="Kosugi H."/>
            <person name="Ichikawa N."/>
            <person name="Tasumi E."/>
            <person name="Hiraki A.T."/>
            <person name="Shimizu A."/>
            <person name="Kato Y."/>
            <person name="Nishiko R."/>
            <person name="Mori K."/>
            <person name="Fujita N."/>
            <person name="Imachi H."/>
            <person name="Takai K."/>
        </authorList>
    </citation>
    <scope>NUCLEOTIDE SEQUENCE [LARGE SCALE GENOMIC DNA]</scope>
    <source>
        <strain evidence="2">DSM 17711 / JCM 13418 / NBRC 101707 / SANAE</strain>
    </source>
</reference>
<reference evidence="1 2" key="1">
    <citation type="journal article" date="2007" name="Appl. Environ. Microbiol.">
        <title>Isolation of key methanogens for global methane emission from rice paddy fields: a novel isolate affiliated with the clone cluster rice cluster I.</title>
        <authorList>
            <person name="Sakai S."/>
            <person name="Imachi H."/>
            <person name="Sekiguchi Y."/>
            <person name="Ohashi A."/>
            <person name="Harada H."/>
            <person name="Kamagata Y."/>
        </authorList>
    </citation>
    <scope>NUCLEOTIDE SEQUENCE [LARGE SCALE GENOMIC DNA]</scope>
    <source>
        <strain evidence="2">DSM 17711 / JCM 13418 / NBRC 101707 / SANAE</strain>
    </source>
</reference>
<dbReference type="eggNOG" id="arCOG10873">
    <property type="taxonomic scope" value="Archaea"/>
</dbReference>
<reference evidence="1 2" key="2">
    <citation type="journal article" date="2008" name="Int. J. Syst. Evol. Microbiol.">
        <title>Methanocella paludicola gen. nov., sp. nov., a methane-producing archaeon, the first isolate of the lineage 'Rice Cluster I', and proposal of the new archaeal order Methanocellales ord. nov.</title>
        <authorList>
            <person name="Sakai S."/>
            <person name="Imachi H."/>
            <person name="Hanada S."/>
            <person name="Ohashi A."/>
            <person name="Harada H."/>
            <person name="Kamagata Y."/>
        </authorList>
    </citation>
    <scope>NUCLEOTIDE SEQUENCE [LARGE SCALE GENOMIC DNA]</scope>
    <source>
        <strain evidence="2">DSM 17711 / JCM 13418 / NBRC 101707 / SANAE</strain>
    </source>
</reference>
<sequence>MKRLSCLFILIALLGMAVPSGAALAPTSFGFPTMFHNAGTTVFNQAVSNAWDLESLDLSPFGTSTFGFPAVSQSGVQGQAIMATEFAQTTEITSFSYPAITTTGINGFGDFNGFGGFGDIDGFNWL</sequence>
<evidence type="ECO:0000313" key="2">
    <source>
        <dbReference type="Proteomes" id="UP000001882"/>
    </source>
</evidence>
<dbReference type="AlphaFoldDB" id="D1YZ89"/>
<dbReference type="EMBL" id="AP011532">
    <property type="protein sequence ID" value="BAI61761.1"/>
    <property type="molecule type" value="Genomic_DNA"/>
</dbReference>
<keyword evidence="2" id="KW-1185">Reference proteome</keyword>
<dbReference type="OrthoDB" id="386969at2157"/>
<dbReference type="InParanoid" id="D1YZ89"/>
<dbReference type="STRING" id="304371.MCP_1689"/>
<name>D1YZ89_METPS</name>
<proteinExistence type="predicted"/>
<gene>
    <name evidence="1" type="ordered locus">MCP_1689</name>
</gene>
<dbReference type="GeneID" id="8681597"/>
<dbReference type="RefSeq" id="WP_012900440.1">
    <property type="nucleotide sequence ID" value="NC_013665.1"/>
</dbReference>
<organism evidence="1 2">
    <name type="scientific">Methanocella paludicola (strain DSM 17711 / JCM 13418 / NBRC 101707 / SANAE)</name>
    <dbReference type="NCBI Taxonomy" id="304371"/>
    <lineage>
        <taxon>Archaea</taxon>
        <taxon>Methanobacteriati</taxon>
        <taxon>Methanobacteriota</taxon>
        <taxon>Stenosarchaea group</taxon>
        <taxon>Methanomicrobia</taxon>
        <taxon>Methanocellales</taxon>
        <taxon>Methanocellaceae</taxon>
        <taxon>Methanocella</taxon>
    </lineage>
</organism>
<dbReference type="KEGG" id="mpd:MCP_1689"/>